<keyword evidence="1 3" id="KW-0853">WD repeat</keyword>
<keyword evidence="4" id="KW-0175">Coiled coil</keyword>
<evidence type="ECO:0000256" key="3">
    <source>
        <dbReference type="PROSITE-ProRule" id="PRU00221"/>
    </source>
</evidence>
<evidence type="ECO:0000256" key="2">
    <source>
        <dbReference type="ARBA" id="ARBA00022737"/>
    </source>
</evidence>
<feature type="coiled-coil region" evidence="4">
    <location>
        <begin position="461"/>
        <end position="499"/>
    </location>
</feature>
<protein>
    <submittedName>
        <fullName evidence="5">AAA-like domain-containing protein</fullName>
    </submittedName>
</protein>
<dbReference type="PANTHER" id="PTHR22847:SF637">
    <property type="entry name" value="WD REPEAT DOMAIN 5B"/>
    <property type="match status" value="1"/>
</dbReference>
<dbReference type="SUPFAM" id="SSF50978">
    <property type="entry name" value="WD40 repeat-like"/>
    <property type="match status" value="1"/>
</dbReference>
<dbReference type="PROSITE" id="PS00678">
    <property type="entry name" value="WD_REPEATS_1"/>
    <property type="match status" value="2"/>
</dbReference>
<feature type="repeat" description="WD" evidence="3">
    <location>
        <begin position="601"/>
        <end position="642"/>
    </location>
</feature>
<name>A0ABT3B7I8_9CYAN</name>
<gene>
    <name evidence="5" type="ORF">OGM63_28190</name>
</gene>
<evidence type="ECO:0000313" key="5">
    <source>
        <dbReference type="EMBL" id="MCV3217343.1"/>
    </source>
</evidence>
<keyword evidence="6" id="KW-1185">Reference proteome</keyword>
<comment type="caution">
    <text evidence="5">The sequence shown here is derived from an EMBL/GenBank/DDBJ whole genome shotgun (WGS) entry which is preliminary data.</text>
</comment>
<dbReference type="Gene3D" id="3.40.50.300">
    <property type="entry name" value="P-loop containing nucleotide triphosphate hydrolases"/>
    <property type="match status" value="1"/>
</dbReference>
<dbReference type="Proteomes" id="UP001526143">
    <property type="component" value="Unassembled WGS sequence"/>
</dbReference>
<evidence type="ECO:0000313" key="6">
    <source>
        <dbReference type="Proteomes" id="UP001526143"/>
    </source>
</evidence>
<dbReference type="InterPro" id="IPR001680">
    <property type="entry name" value="WD40_rpt"/>
</dbReference>
<dbReference type="InterPro" id="IPR020472">
    <property type="entry name" value="WD40_PAC1"/>
</dbReference>
<organism evidence="5 6">
    <name type="scientific">Plectonema radiosum NIES-515</name>
    <dbReference type="NCBI Taxonomy" id="2986073"/>
    <lineage>
        <taxon>Bacteria</taxon>
        <taxon>Bacillati</taxon>
        <taxon>Cyanobacteriota</taxon>
        <taxon>Cyanophyceae</taxon>
        <taxon>Oscillatoriophycideae</taxon>
        <taxon>Oscillatoriales</taxon>
        <taxon>Microcoleaceae</taxon>
        <taxon>Plectonema</taxon>
    </lineage>
</organism>
<dbReference type="SMART" id="SM00320">
    <property type="entry name" value="WD40"/>
    <property type="match status" value="2"/>
</dbReference>
<reference evidence="5 6" key="1">
    <citation type="submission" date="2022-10" db="EMBL/GenBank/DDBJ databases">
        <title>Identification of biosynthetic pathway for the production of the potent trypsin inhibitor radiosumin.</title>
        <authorList>
            <person name="Fewer D.P."/>
            <person name="Delbaje E."/>
            <person name="Ouyang X."/>
            <person name="Agostino P.D."/>
            <person name="Wahlsten M."/>
            <person name="Jokela J."/>
            <person name="Permi P."/>
            <person name="Haapaniemi E."/>
            <person name="Koistinen H."/>
        </authorList>
    </citation>
    <scope>NUCLEOTIDE SEQUENCE [LARGE SCALE GENOMIC DNA]</scope>
    <source>
        <strain evidence="5 6">NIES-515</strain>
    </source>
</reference>
<dbReference type="InterPro" id="IPR015943">
    <property type="entry name" value="WD40/YVTN_repeat-like_dom_sf"/>
</dbReference>
<dbReference type="PROSITE" id="PS50294">
    <property type="entry name" value="WD_REPEATS_REGION"/>
    <property type="match status" value="2"/>
</dbReference>
<feature type="repeat" description="WD" evidence="3">
    <location>
        <begin position="643"/>
        <end position="684"/>
    </location>
</feature>
<feature type="non-terminal residue" evidence="5">
    <location>
        <position position="693"/>
    </location>
</feature>
<dbReference type="InterPro" id="IPR036322">
    <property type="entry name" value="WD40_repeat_dom_sf"/>
</dbReference>
<dbReference type="Pfam" id="PF00400">
    <property type="entry name" value="WD40"/>
    <property type="match status" value="2"/>
</dbReference>
<dbReference type="PRINTS" id="PR00320">
    <property type="entry name" value="GPROTEINBRPT"/>
</dbReference>
<dbReference type="PROSITE" id="PS50082">
    <property type="entry name" value="WD_REPEATS_2"/>
    <property type="match status" value="2"/>
</dbReference>
<dbReference type="InterPro" id="IPR019775">
    <property type="entry name" value="WD40_repeat_CS"/>
</dbReference>
<dbReference type="SUPFAM" id="SSF52540">
    <property type="entry name" value="P-loop containing nucleoside triphosphate hydrolases"/>
    <property type="match status" value="1"/>
</dbReference>
<dbReference type="Pfam" id="PF14516">
    <property type="entry name" value="AAA_35"/>
    <property type="match status" value="1"/>
</dbReference>
<evidence type="ECO:0000256" key="4">
    <source>
        <dbReference type="SAM" id="Coils"/>
    </source>
</evidence>
<dbReference type="Gene3D" id="2.130.10.10">
    <property type="entry name" value="YVTN repeat-like/Quinoprotein amine dehydrogenase"/>
    <property type="match status" value="1"/>
</dbReference>
<dbReference type="RefSeq" id="WP_263749049.1">
    <property type="nucleotide sequence ID" value="NZ_JAOWRF010000402.1"/>
</dbReference>
<evidence type="ECO:0000256" key="1">
    <source>
        <dbReference type="ARBA" id="ARBA00022574"/>
    </source>
</evidence>
<dbReference type="InterPro" id="IPR027417">
    <property type="entry name" value="P-loop_NTPase"/>
</dbReference>
<dbReference type="EMBL" id="JAOWRF010000402">
    <property type="protein sequence ID" value="MCV3217343.1"/>
    <property type="molecule type" value="Genomic_DNA"/>
</dbReference>
<sequence>MKPPHPKYEYQVGGSLPADAPTYVTRQADDDLYIGLKAAEFCYVLNSRQMGKSSLRVRTMERLQGEGVACAAIDITMIGTWDITPEQWYAGVIDSIVGSLRLYDRFDLDSWWESHSLLSPVQRLGKFIEDVLLVEISGQIVIFVDEIDSILSLGFSIDDFFALIRSCYNLRADNPEYKRITFALFGVATPSDLIADKKRTPFNIGRAIALTGFQFDEAQPLTEGFVGISNPQAVLREILTWTGGQPFLTQKICKLLGTGDSVLVETRNFASLQVGTGEECRDVPLERLIEELVRSHIIRNWESQDEPEHLRTIRDRLLQNQQRAGRLLGLYQQILQSSQPPFEKGGEGGIASDDSSEQMELRLSGLVVKEQGLRVSNRIYASVFNQSWVDQAFAKLRPYAQALTAWLDSGCQDESRLLRGQTLRDAQTWTVGKSLSDQDYQFLAASQQLDRQEVQIALDAERQAKQILADARQKAEIALEEEKQANQRLAQAQQKTRRQTYIGAAILGVTLLGAVGVAALTEQARQNAFTAGEVEREGSSALERFKLNKAESVQSLVMAMQAGQTLKNLVKEKPSIVDYPALSPILSIQEILAEIQETNTLTGHSSSVWSVAFSSDGKTVASGSSDNTIKIWDISTGKLIRTLTGHSSSVSSVAFSSDGKTVASGSSDNTIKIWDISTGKLIRTLTGHSSSVS</sequence>
<accession>A0ABT3B7I8</accession>
<proteinExistence type="predicted"/>
<keyword evidence="2" id="KW-0677">Repeat</keyword>
<dbReference type="PANTHER" id="PTHR22847">
    <property type="entry name" value="WD40 REPEAT PROTEIN"/>
    <property type="match status" value="1"/>
</dbReference>